<keyword evidence="2" id="KW-1133">Transmembrane helix</keyword>
<gene>
    <name evidence="3" type="primary">A09g501440.1_BraROA</name>
    <name evidence="3" type="ORF">IGI04_033653</name>
</gene>
<feature type="coiled-coil region" evidence="1">
    <location>
        <begin position="98"/>
        <end position="139"/>
    </location>
</feature>
<dbReference type="PANTHER" id="PTHR33248">
    <property type="entry name" value="ZINC ION-BINDING PROTEIN"/>
    <property type="match status" value="1"/>
</dbReference>
<feature type="transmembrane region" description="Helical" evidence="2">
    <location>
        <begin position="145"/>
        <end position="163"/>
    </location>
</feature>
<evidence type="ECO:0008006" key="5">
    <source>
        <dbReference type="Google" id="ProtNLM"/>
    </source>
</evidence>
<proteinExistence type="predicted"/>
<evidence type="ECO:0000256" key="2">
    <source>
        <dbReference type="SAM" id="Phobius"/>
    </source>
</evidence>
<evidence type="ECO:0000313" key="3">
    <source>
        <dbReference type="EMBL" id="KAG5382183.1"/>
    </source>
</evidence>
<evidence type="ECO:0000256" key="1">
    <source>
        <dbReference type="SAM" id="Coils"/>
    </source>
</evidence>
<reference evidence="3 4" key="1">
    <citation type="submission" date="2021-03" db="EMBL/GenBank/DDBJ databases">
        <authorList>
            <person name="King G.J."/>
            <person name="Bancroft I."/>
            <person name="Baten A."/>
            <person name="Bloomfield J."/>
            <person name="Borpatragohain P."/>
            <person name="He Z."/>
            <person name="Irish N."/>
            <person name="Irwin J."/>
            <person name="Liu K."/>
            <person name="Mauleon R.P."/>
            <person name="Moore J."/>
            <person name="Morris R."/>
            <person name="Ostergaard L."/>
            <person name="Wang B."/>
            <person name="Wells R."/>
        </authorList>
    </citation>
    <scope>NUCLEOTIDE SEQUENCE [LARGE SCALE GENOMIC DNA]</scope>
    <source>
        <strain evidence="3">R-o-18</strain>
        <tissue evidence="3">Leaf</tissue>
    </source>
</reference>
<comment type="caution">
    <text evidence="3">The sequence shown here is derived from an EMBL/GenBank/DDBJ whole genome shotgun (WGS) entry which is preliminary data.</text>
</comment>
<organism evidence="3 4">
    <name type="scientific">Brassica rapa subsp. trilocularis</name>
    <dbReference type="NCBI Taxonomy" id="1813537"/>
    <lineage>
        <taxon>Eukaryota</taxon>
        <taxon>Viridiplantae</taxon>
        <taxon>Streptophyta</taxon>
        <taxon>Embryophyta</taxon>
        <taxon>Tracheophyta</taxon>
        <taxon>Spermatophyta</taxon>
        <taxon>Magnoliopsida</taxon>
        <taxon>eudicotyledons</taxon>
        <taxon>Gunneridae</taxon>
        <taxon>Pentapetalae</taxon>
        <taxon>rosids</taxon>
        <taxon>malvids</taxon>
        <taxon>Brassicales</taxon>
        <taxon>Brassicaceae</taxon>
        <taxon>Brassiceae</taxon>
        <taxon>Brassica</taxon>
    </lineage>
</organism>
<keyword evidence="2" id="KW-0812">Transmembrane</keyword>
<dbReference type="EMBL" id="JADBGQ010000008">
    <property type="protein sequence ID" value="KAG5382183.1"/>
    <property type="molecule type" value="Genomic_DNA"/>
</dbReference>
<evidence type="ECO:0000313" key="4">
    <source>
        <dbReference type="Proteomes" id="UP000823674"/>
    </source>
</evidence>
<accession>A0ABQ7L9T1</accession>
<keyword evidence="1" id="KW-0175">Coiled coil</keyword>
<keyword evidence="2" id="KW-0472">Membrane</keyword>
<sequence>MGRYSYSQPSSSSHSPDLTSLLEAECEMYAAEAEITRWNAEASDWEPSAEGDDGIPRTCYCGSEPVHGYSQTPKDPYRRYITCPNADDRDCHVWKWWDVAVEEELREFQRELNAVKGEANQREQKLLRLEKQVSEFTKKKSGAKLMVFSLVLGLVLLIVLGILGKDSKDWGVQGLLKPSVSLVECHRETIKTMANGKNFSNLLFSQIPVDLDSPEPFWFGSQGPDESPFMSAPDVPAKSPVRMWEGVTGLYLME</sequence>
<protein>
    <recommendedName>
        <fullName evidence="5">Zinc finger GRF-type domain-containing protein</fullName>
    </recommendedName>
</protein>
<keyword evidence="4" id="KW-1185">Reference proteome</keyword>
<name>A0ABQ7L9T1_BRACM</name>
<dbReference type="Proteomes" id="UP000823674">
    <property type="component" value="Chromosome A09"/>
</dbReference>